<keyword evidence="2" id="KW-0963">Cytoplasm</keyword>
<feature type="domain" description="EF-hand" evidence="6">
    <location>
        <begin position="1"/>
        <end position="31"/>
    </location>
</feature>
<dbReference type="InterPro" id="IPR011992">
    <property type="entry name" value="EF-hand-dom_pair"/>
</dbReference>
<name>A0ABV0ML62_9TELE</name>
<protein>
    <recommendedName>
        <fullName evidence="6">EF-hand domain-containing protein</fullName>
    </recommendedName>
</protein>
<feature type="region of interest" description="Disordered" evidence="5">
    <location>
        <begin position="95"/>
        <end position="158"/>
    </location>
</feature>
<evidence type="ECO:0000256" key="4">
    <source>
        <dbReference type="ARBA" id="ARBA00023212"/>
    </source>
</evidence>
<keyword evidence="8" id="KW-1185">Reference proteome</keyword>
<evidence type="ECO:0000256" key="5">
    <source>
        <dbReference type="SAM" id="MobiDB-lite"/>
    </source>
</evidence>
<evidence type="ECO:0000259" key="6">
    <source>
        <dbReference type="PROSITE" id="PS50222"/>
    </source>
</evidence>
<comment type="caution">
    <text evidence="7">The sequence shown here is derived from an EMBL/GenBank/DDBJ whole genome shotgun (WGS) entry which is preliminary data.</text>
</comment>
<dbReference type="EMBL" id="JAHRIO010003579">
    <property type="protein sequence ID" value="MEQ2159841.1"/>
    <property type="molecule type" value="Genomic_DNA"/>
</dbReference>
<evidence type="ECO:0000313" key="7">
    <source>
        <dbReference type="EMBL" id="MEQ2159841.1"/>
    </source>
</evidence>
<dbReference type="PANTHER" id="PTHR18905">
    <property type="entry name" value="NINEIN"/>
    <property type="match status" value="1"/>
</dbReference>
<evidence type="ECO:0000256" key="2">
    <source>
        <dbReference type="ARBA" id="ARBA00022490"/>
    </source>
</evidence>
<organism evidence="7 8">
    <name type="scientific">Goodea atripinnis</name>
    <dbReference type="NCBI Taxonomy" id="208336"/>
    <lineage>
        <taxon>Eukaryota</taxon>
        <taxon>Metazoa</taxon>
        <taxon>Chordata</taxon>
        <taxon>Craniata</taxon>
        <taxon>Vertebrata</taxon>
        <taxon>Euteleostomi</taxon>
        <taxon>Actinopterygii</taxon>
        <taxon>Neopterygii</taxon>
        <taxon>Teleostei</taxon>
        <taxon>Neoteleostei</taxon>
        <taxon>Acanthomorphata</taxon>
        <taxon>Ovalentaria</taxon>
        <taxon>Atherinomorphae</taxon>
        <taxon>Cyprinodontiformes</taxon>
        <taxon>Goodeidae</taxon>
        <taxon>Goodea</taxon>
    </lineage>
</organism>
<evidence type="ECO:0000313" key="8">
    <source>
        <dbReference type="Proteomes" id="UP001476798"/>
    </source>
</evidence>
<dbReference type="PANTHER" id="PTHR18905:SF12">
    <property type="entry name" value="NINEIN-LIKE PROTEIN"/>
    <property type="match status" value="1"/>
</dbReference>
<sequence>LKAEFKSCDTTATGFLDRDELTELCKKLQLDAHLPLLLDTLLGERPYGRVNFEEFKDGLVAILSRCLDLSTSQDNSSYLEPAIPQEVKPKFVKGTKRYGRRSCPETRPNAGLSCDSEESTPSRTEAADSSPPGVRRAKLRRSTSLESVEVSGSLQNRR</sequence>
<gene>
    <name evidence="7" type="ORF">GOODEAATRI_027402</name>
</gene>
<dbReference type="InterPro" id="IPR002048">
    <property type="entry name" value="EF_hand_dom"/>
</dbReference>
<keyword evidence="4" id="KW-0206">Cytoskeleton</keyword>
<comment type="subcellular location">
    <subcellularLocation>
        <location evidence="1">Cytoplasm</location>
        <location evidence="1">Cytoskeleton</location>
        <location evidence="1">Microtubule organizing center</location>
        <location evidence="1">Centrosome</location>
    </subcellularLocation>
</comment>
<evidence type="ECO:0000256" key="1">
    <source>
        <dbReference type="ARBA" id="ARBA00004300"/>
    </source>
</evidence>
<evidence type="ECO:0000256" key="3">
    <source>
        <dbReference type="ARBA" id="ARBA00022553"/>
    </source>
</evidence>
<dbReference type="SUPFAM" id="SSF47473">
    <property type="entry name" value="EF-hand"/>
    <property type="match status" value="1"/>
</dbReference>
<feature type="non-terminal residue" evidence="7">
    <location>
        <position position="1"/>
    </location>
</feature>
<feature type="compositionally biased region" description="Polar residues" evidence="5">
    <location>
        <begin position="142"/>
        <end position="158"/>
    </location>
</feature>
<keyword evidence="3" id="KW-0597">Phosphoprotein</keyword>
<dbReference type="Proteomes" id="UP001476798">
    <property type="component" value="Unassembled WGS sequence"/>
</dbReference>
<proteinExistence type="predicted"/>
<accession>A0ABV0ML62</accession>
<dbReference type="PROSITE" id="PS50222">
    <property type="entry name" value="EF_HAND_2"/>
    <property type="match status" value="1"/>
</dbReference>
<reference evidence="7 8" key="1">
    <citation type="submission" date="2021-06" db="EMBL/GenBank/DDBJ databases">
        <authorList>
            <person name="Palmer J.M."/>
        </authorList>
    </citation>
    <scope>NUCLEOTIDE SEQUENCE [LARGE SCALE GENOMIC DNA]</scope>
    <source>
        <strain evidence="7 8">GA_2019</strain>
        <tissue evidence="7">Muscle</tissue>
    </source>
</reference>